<name>A0A1F5Z3T1_9BACT</name>
<dbReference type="AlphaFoldDB" id="A0A1F5Z3T1"/>
<sequence>MAQTMSVKFASHSTRVQTFYTTKLVPDGKTLGNYDTLLADIAAKKSVVDSALTLAVADAAAFSCTNANPKVEISKFRMDMQKVIVALKGYRTAVRNLVVAVHTLTPKI</sequence>
<reference evidence="1 2" key="1">
    <citation type="journal article" date="2016" name="Nat. Commun.">
        <title>Thousands of microbial genomes shed light on interconnected biogeochemical processes in an aquifer system.</title>
        <authorList>
            <person name="Anantharaman K."/>
            <person name="Brown C.T."/>
            <person name="Hug L.A."/>
            <person name="Sharon I."/>
            <person name="Castelle C.J."/>
            <person name="Probst A.J."/>
            <person name="Thomas B.C."/>
            <person name="Singh A."/>
            <person name="Wilkins M.J."/>
            <person name="Karaoz U."/>
            <person name="Brodie E.L."/>
            <person name="Williams K.H."/>
            <person name="Hubbard S.S."/>
            <person name="Banfield J.F."/>
        </authorList>
    </citation>
    <scope>NUCLEOTIDE SEQUENCE [LARGE SCALE GENOMIC DNA]</scope>
</reference>
<evidence type="ECO:0000313" key="2">
    <source>
        <dbReference type="Proteomes" id="UP000178681"/>
    </source>
</evidence>
<organism evidence="1 2">
    <name type="scientific">Candidatus Gottesmanbacteria bacterium RIFCSPHIGHO2_01_FULL_42_12</name>
    <dbReference type="NCBI Taxonomy" id="1798377"/>
    <lineage>
        <taxon>Bacteria</taxon>
        <taxon>Candidatus Gottesmaniibacteriota</taxon>
    </lineage>
</organism>
<accession>A0A1F5Z3T1</accession>
<protein>
    <submittedName>
        <fullName evidence="1">Uncharacterized protein</fullName>
    </submittedName>
</protein>
<dbReference type="EMBL" id="MFJG01000017">
    <property type="protein sequence ID" value="OGG07086.1"/>
    <property type="molecule type" value="Genomic_DNA"/>
</dbReference>
<gene>
    <name evidence="1" type="ORF">A2872_02715</name>
</gene>
<comment type="caution">
    <text evidence="1">The sequence shown here is derived from an EMBL/GenBank/DDBJ whole genome shotgun (WGS) entry which is preliminary data.</text>
</comment>
<dbReference type="STRING" id="1798377.A2872_02715"/>
<dbReference type="Proteomes" id="UP000178681">
    <property type="component" value="Unassembled WGS sequence"/>
</dbReference>
<evidence type="ECO:0000313" key="1">
    <source>
        <dbReference type="EMBL" id="OGG07086.1"/>
    </source>
</evidence>
<proteinExistence type="predicted"/>